<keyword evidence="2" id="KW-1185">Reference proteome</keyword>
<dbReference type="Gene3D" id="1.10.10.10">
    <property type="entry name" value="Winged helix-like DNA-binding domain superfamily/Winged helix DNA-binding domain"/>
    <property type="match status" value="1"/>
</dbReference>
<keyword evidence="1" id="KW-0238">DNA-binding</keyword>
<gene>
    <name evidence="1" type="ORF">BCV38_00135</name>
</gene>
<dbReference type="EMBL" id="MCSB01000001">
    <property type="protein sequence ID" value="PME33202.1"/>
    <property type="molecule type" value="Genomic_DNA"/>
</dbReference>
<dbReference type="InterPro" id="IPR036388">
    <property type="entry name" value="WH-like_DNA-bd_sf"/>
</dbReference>
<name>A0AA44VXS1_9VIBR</name>
<dbReference type="GO" id="GO:0003677">
    <property type="term" value="F:DNA binding"/>
    <property type="evidence" value="ECO:0007669"/>
    <property type="project" value="UniProtKB-KW"/>
</dbReference>
<sequence length="180" mass="20299">MLLKLKDFTQDEHPNGNVKGKAVYAALFDFVACHQNEDTFEISLDGIVATDASFPRESVMALAKHFSGEKFFYLTNFKDEDLIDNWTYGAIAKEQPMTVWEGSSATFIGPDMTKSVKELVEYLIKKRKATTSKVAQHFDISTQNASTRLKNIYKLGYVNRVEEAAESGGKEFVYKLIGNF</sequence>
<dbReference type="RefSeq" id="WP_102294562.1">
    <property type="nucleotide sequence ID" value="NZ_JAAHTI010000003.1"/>
</dbReference>
<evidence type="ECO:0000313" key="1">
    <source>
        <dbReference type="EMBL" id="PME33202.1"/>
    </source>
</evidence>
<organism evidence="1 2">
    <name type="scientific">Vibrio lentus</name>
    <dbReference type="NCBI Taxonomy" id="136468"/>
    <lineage>
        <taxon>Bacteria</taxon>
        <taxon>Pseudomonadati</taxon>
        <taxon>Pseudomonadota</taxon>
        <taxon>Gammaproteobacteria</taxon>
        <taxon>Vibrionales</taxon>
        <taxon>Vibrionaceae</taxon>
        <taxon>Vibrio</taxon>
    </lineage>
</organism>
<accession>A0AA44VXS1</accession>
<reference evidence="1 2" key="1">
    <citation type="journal article" date="2018" name="Nature">
        <title>A major lineage of non-tailed dsDNA viruses as unrecognized killers of marine bacteria.</title>
        <authorList>
            <person name="Kauffman K.M."/>
            <person name="Hussain F.A."/>
            <person name="Yang J."/>
            <person name="Arevalo P."/>
            <person name="Brown J.M."/>
            <person name="Chang W.K."/>
            <person name="VanInsberghe D."/>
            <person name="Elsherbini J."/>
            <person name="Sharma R.S."/>
            <person name="Cutler M.B."/>
            <person name="Kelly L."/>
            <person name="Polz M.F."/>
        </authorList>
    </citation>
    <scope>NUCLEOTIDE SEQUENCE [LARGE SCALE GENOMIC DNA]</scope>
    <source>
        <strain evidence="1 2">10N.286.55.E1</strain>
    </source>
</reference>
<dbReference type="GeneID" id="69650552"/>
<dbReference type="Proteomes" id="UP000239763">
    <property type="component" value="Unassembled WGS sequence"/>
</dbReference>
<evidence type="ECO:0000313" key="2">
    <source>
        <dbReference type="Proteomes" id="UP000239763"/>
    </source>
</evidence>
<comment type="caution">
    <text evidence="1">The sequence shown here is derived from an EMBL/GenBank/DDBJ whole genome shotgun (WGS) entry which is preliminary data.</text>
</comment>
<dbReference type="AlphaFoldDB" id="A0AA44VXS1"/>
<dbReference type="SUPFAM" id="SSF46785">
    <property type="entry name" value="Winged helix' DNA-binding domain"/>
    <property type="match status" value="1"/>
</dbReference>
<dbReference type="InterPro" id="IPR036390">
    <property type="entry name" value="WH_DNA-bd_sf"/>
</dbReference>
<protein>
    <submittedName>
        <fullName evidence="1">DNA-binding protein</fullName>
    </submittedName>
</protein>
<proteinExistence type="predicted"/>